<dbReference type="EMBL" id="PCTA01000030">
    <property type="protein sequence ID" value="PIP61303.1"/>
    <property type="molecule type" value="Genomic_DNA"/>
</dbReference>
<proteinExistence type="predicted"/>
<keyword evidence="1" id="KW-0812">Transmembrane</keyword>
<dbReference type="InterPro" id="IPR013783">
    <property type="entry name" value="Ig-like_fold"/>
</dbReference>
<feature type="transmembrane region" description="Helical" evidence="1">
    <location>
        <begin position="6"/>
        <end position="30"/>
    </location>
</feature>
<dbReference type="Proteomes" id="UP000231246">
    <property type="component" value="Unassembled WGS sequence"/>
</dbReference>
<evidence type="ECO:0000313" key="3">
    <source>
        <dbReference type="Proteomes" id="UP000231246"/>
    </source>
</evidence>
<gene>
    <name evidence="2" type="ORF">COW99_04795</name>
</gene>
<evidence type="ECO:0000256" key="1">
    <source>
        <dbReference type="SAM" id="Phobius"/>
    </source>
</evidence>
<keyword evidence="1" id="KW-1133">Transmembrane helix</keyword>
<name>A0A2H0BUE8_9BACT</name>
<organism evidence="2 3">
    <name type="scientific">Candidatus Roizmanbacteria bacterium CG22_combo_CG10-13_8_21_14_all_38_20</name>
    <dbReference type="NCBI Taxonomy" id="1974862"/>
    <lineage>
        <taxon>Bacteria</taxon>
        <taxon>Candidatus Roizmaniibacteriota</taxon>
    </lineage>
</organism>
<dbReference type="AlphaFoldDB" id="A0A2H0BUE8"/>
<dbReference type="Gene3D" id="2.60.40.10">
    <property type="entry name" value="Immunoglobulins"/>
    <property type="match status" value="1"/>
</dbReference>
<evidence type="ECO:0000313" key="2">
    <source>
        <dbReference type="EMBL" id="PIP61303.1"/>
    </source>
</evidence>
<comment type="caution">
    <text evidence="2">The sequence shown here is derived from an EMBL/GenBank/DDBJ whole genome shotgun (WGS) entry which is preliminary data.</text>
</comment>
<sequence>MSRESIVAIIIGFGIGLLVALSVLFGPSLLKSLDFKLPFLKDSQDTQIRLDMDKDVDNKNDKVTQELVINNPIDGGVFVQKNSDVLVKGKTEPGANVVGLSMVNQVQSTANKEGVFELELELLEGKNIIQVVSYSDQTKTAELTIYYAKD</sequence>
<keyword evidence="1" id="KW-0472">Membrane</keyword>
<protein>
    <submittedName>
        <fullName evidence="2">Uncharacterized protein</fullName>
    </submittedName>
</protein>
<reference evidence="2 3" key="1">
    <citation type="submission" date="2017-09" db="EMBL/GenBank/DDBJ databases">
        <title>Depth-based differentiation of microbial function through sediment-hosted aquifers and enrichment of novel symbionts in the deep terrestrial subsurface.</title>
        <authorList>
            <person name="Probst A.J."/>
            <person name="Ladd B."/>
            <person name="Jarett J.K."/>
            <person name="Geller-Mcgrath D.E."/>
            <person name="Sieber C.M."/>
            <person name="Emerson J.B."/>
            <person name="Anantharaman K."/>
            <person name="Thomas B.C."/>
            <person name="Malmstrom R."/>
            <person name="Stieglmeier M."/>
            <person name="Klingl A."/>
            <person name="Woyke T."/>
            <person name="Ryan C.M."/>
            <person name="Banfield J.F."/>
        </authorList>
    </citation>
    <scope>NUCLEOTIDE SEQUENCE [LARGE SCALE GENOMIC DNA]</scope>
    <source>
        <strain evidence="2">CG22_combo_CG10-13_8_21_14_all_38_20</strain>
    </source>
</reference>
<accession>A0A2H0BUE8</accession>